<dbReference type="InterPro" id="IPR036188">
    <property type="entry name" value="FAD/NAD-bd_sf"/>
</dbReference>
<evidence type="ECO:0000313" key="7">
    <source>
        <dbReference type="EMBL" id="AEO59771.1"/>
    </source>
</evidence>
<dbReference type="eggNOG" id="KOG1399">
    <property type="taxonomic scope" value="Eukaryota"/>
</dbReference>
<keyword evidence="4" id="KW-0560">Oxidoreductase</keyword>
<feature type="transmembrane region" description="Helical" evidence="6">
    <location>
        <begin position="544"/>
        <end position="565"/>
    </location>
</feature>
<dbReference type="SUPFAM" id="SSF51905">
    <property type="entry name" value="FAD/NAD(P)-binding domain"/>
    <property type="match status" value="1"/>
</dbReference>
<reference evidence="7 8" key="1">
    <citation type="journal article" date="2011" name="Nat. Biotechnol.">
        <title>Comparative genomic analysis of the thermophilic biomass-degrading fungi Myceliophthora thermophila and Thielavia terrestris.</title>
        <authorList>
            <person name="Berka R.M."/>
            <person name="Grigoriev I.V."/>
            <person name="Otillar R."/>
            <person name="Salamov A."/>
            <person name="Grimwood J."/>
            <person name="Reid I."/>
            <person name="Ishmael N."/>
            <person name="John T."/>
            <person name="Darmond C."/>
            <person name="Moisan M.-C."/>
            <person name="Henrissat B."/>
            <person name="Coutinho P.M."/>
            <person name="Lombard V."/>
            <person name="Natvig D.O."/>
            <person name="Lindquist E."/>
            <person name="Schmutz J."/>
            <person name="Lucas S."/>
            <person name="Harris P."/>
            <person name="Powlowski J."/>
            <person name="Bellemare A."/>
            <person name="Taylor D."/>
            <person name="Butler G."/>
            <person name="de Vries R.P."/>
            <person name="Allijn I.E."/>
            <person name="van den Brink J."/>
            <person name="Ushinsky S."/>
            <person name="Storms R."/>
            <person name="Powell A.J."/>
            <person name="Paulsen I.T."/>
            <person name="Elbourne L.D.H."/>
            <person name="Baker S.E."/>
            <person name="Magnuson J."/>
            <person name="LaBoissiere S."/>
            <person name="Clutterbuck A.J."/>
            <person name="Martinez D."/>
            <person name="Wogulis M."/>
            <person name="de Leon A.L."/>
            <person name="Rey M.W."/>
            <person name="Tsang A."/>
        </authorList>
    </citation>
    <scope>NUCLEOTIDE SEQUENCE [LARGE SCALE GENOMIC DNA]</scope>
    <source>
        <strain evidence="8">ATCC 42464 / BCRC 31852 / DSM 1799</strain>
    </source>
</reference>
<evidence type="ECO:0000256" key="6">
    <source>
        <dbReference type="SAM" id="Phobius"/>
    </source>
</evidence>
<dbReference type="GO" id="GO:0050660">
    <property type="term" value="F:flavin adenine dinucleotide binding"/>
    <property type="evidence" value="ECO:0007669"/>
    <property type="project" value="InterPro"/>
</dbReference>
<dbReference type="AlphaFoldDB" id="G2QJL4"/>
<feature type="compositionally biased region" description="Polar residues" evidence="5">
    <location>
        <begin position="1"/>
        <end position="19"/>
    </location>
</feature>
<dbReference type="PANTHER" id="PTHR42877:SF10">
    <property type="entry name" value="L-ORNITHINE N(5)-OXYGENASE"/>
    <property type="match status" value="1"/>
</dbReference>
<dbReference type="Gene3D" id="3.50.50.60">
    <property type="entry name" value="FAD/NAD(P)-binding domain"/>
    <property type="match status" value="2"/>
</dbReference>
<comment type="similarity">
    <text evidence="1">Belongs to the FAD-binding monooxygenase family.</text>
</comment>
<dbReference type="OMA" id="GCQSWYI"/>
<organism evidence="7 8">
    <name type="scientific">Thermothelomyces thermophilus (strain ATCC 42464 / BCRC 31852 / DSM 1799)</name>
    <name type="common">Sporotrichum thermophile</name>
    <dbReference type="NCBI Taxonomy" id="573729"/>
    <lineage>
        <taxon>Eukaryota</taxon>
        <taxon>Fungi</taxon>
        <taxon>Dikarya</taxon>
        <taxon>Ascomycota</taxon>
        <taxon>Pezizomycotina</taxon>
        <taxon>Sordariomycetes</taxon>
        <taxon>Sordariomycetidae</taxon>
        <taxon>Sordariales</taxon>
        <taxon>Chaetomiaceae</taxon>
        <taxon>Thermothelomyces</taxon>
    </lineage>
</organism>
<dbReference type="HOGENOM" id="CLU_006937_7_0_1"/>
<dbReference type="InterPro" id="IPR051209">
    <property type="entry name" value="FAD-bind_Monooxygenase_sf"/>
</dbReference>
<dbReference type="GO" id="GO:0004499">
    <property type="term" value="F:N,N-dimethylaniline monooxygenase activity"/>
    <property type="evidence" value="ECO:0007669"/>
    <property type="project" value="InterPro"/>
</dbReference>
<dbReference type="VEuPathDB" id="FungiDB:MYCTH_54721"/>
<evidence type="ECO:0000256" key="2">
    <source>
        <dbReference type="ARBA" id="ARBA00022630"/>
    </source>
</evidence>
<keyword evidence="6" id="KW-0812">Transmembrane</keyword>
<gene>
    <name evidence="7" type="ORF">MYCTH_54721</name>
</gene>
<keyword evidence="2" id="KW-0285">Flavoprotein</keyword>
<evidence type="ECO:0000256" key="3">
    <source>
        <dbReference type="ARBA" id="ARBA00022827"/>
    </source>
</evidence>
<dbReference type="Proteomes" id="UP000007322">
    <property type="component" value="Chromosome 5"/>
</dbReference>
<feature type="region of interest" description="Disordered" evidence="5">
    <location>
        <begin position="1"/>
        <end position="25"/>
    </location>
</feature>
<keyword evidence="8" id="KW-1185">Reference proteome</keyword>
<dbReference type="OrthoDB" id="74360at2759"/>
<dbReference type="RefSeq" id="XP_003665016.1">
    <property type="nucleotide sequence ID" value="XM_003664968.1"/>
</dbReference>
<name>G2QJL4_THET4</name>
<dbReference type="GO" id="GO:0050661">
    <property type="term" value="F:NADP binding"/>
    <property type="evidence" value="ECO:0007669"/>
    <property type="project" value="InterPro"/>
</dbReference>
<dbReference type="KEGG" id="mtm:MYCTH_54721"/>
<evidence type="ECO:0000313" key="8">
    <source>
        <dbReference type="Proteomes" id="UP000007322"/>
    </source>
</evidence>
<dbReference type="InterPro" id="IPR020946">
    <property type="entry name" value="Flavin_mOase-like"/>
</dbReference>
<evidence type="ECO:0000256" key="5">
    <source>
        <dbReference type="SAM" id="MobiDB-lite"/>
    </source>
</evidence>
<dbReference type="PANTHER" id="PTHR42877">
    <property type="entry name" value="L-ORNITHINE N(5)-MONOOXYGENASE-RELATED"/>
    <property type="match status" value="1"/>
</dbReference>
<evidence type="ECO:0008006" key="9">
    <source>
        <dbReference type="Google" id="ProtNLM"/>
    </source>
</evidence>
<dbReference type="GeneID" id="11507044"/>
<keyword evidence="3" id="KW-0274">FAD</keyword>
<dbReference type="EMBL" id="CP003006">
    <property type="protein sequence ID" value="AEO59771.1"/>
    <property type="molecule type" value="Genomic_DNA"/>
</dbReference>
<protein>
    <recommendedName>
        <fullName evidence="9">L-ornithine N(5)-oxygenase</fullName>
    </recommendedName>
</protein>
<keyword evidence="6" id="KW-1133">Transmembrane helix</keyword>
<evidence type="ECO:0000256" key="4">
    <source>
        <dbReference type="ARBA" id="ARBA00023002"/>
    </source>
</evidence>
<keyword evidence="6" id="KW-0472">Membrane</keyword>
<sequence length="570" mass="64189">MTSPRDNSDDINTTSTSANDPDDVHQADRPSYSTFACIGTGFSGICLGATLARWYGLTAGGQGGHHHLRLFSRDPGPGGTWLVNDYPGAACDVPSALYSFSFAPNPAWTRVLPPAAELRAYLAAVADRYRVTDGMVFNADVFRCVWIEDRAVWRLWVRREERGRGGKWKVRVLVHECRYLFSATGLFTQPRELDVPGLERFRGPVFHSARWRSDVDLTGKRVVLFGNGCTAAQIVPAIAGRVRHLTQVVRSKHWVYPPIDRRIPGAVRALLAAVPGLTRLQRFLVYVLAEASWRGFKLTEDGARYRRKMRERAEEYMRRTAPAEYHDMLIPDFEVGCKRRIFDSGYLETLHAENVTLTDEPVAEILPDGLRMRSGTVVEADVIIMANGFATNQYLPGVEVVGRDGETLAQHWESFGGPEAYNCTSLSGFPNMFFLLGPNTATGHTSAVMAIENAVNYALRVLRPALDGRAGVVVSLKRPAEEAFARRIQSALRRTVWSSGCSSWYVRGPGGKAWNAMTYPWSQARYWYESLFPVWRDWEYTVRFFFNISHLIIVLLFLSHFRSFFVRSPN</sequence>
<dbReference type="InParanoid" id="G2QJL4"/>
<proteinExistence type="inferred from homology"/>
<accession>G2QJL4</accession>
<evidence type="ECO:0000256" key="1">
    <source>
        <dbReference type="ARBA" id="ARBA00010139"/>
    </source>
</evidence>
<dbReference type="Pfam" id="PF00743">
    <property type="entry name" value="FMO-like"/>
    <property type="match status" value="1"/>
</dbReference>